<accession>A0A3S4ZEV3</accession>
<sequence>MALNCILTHVVWVQKQIGSLVIAQPRRLLASWEVRLSGHNRQLQLHIYSENLFELPDLTGWLALNCLMRYTREVSGRFQRRL</sequence>
<organism evidence="1 2">
    <name type="scientific">Protopolystoma xenopodis</name>
    <dbReference type="NCBI Taxonomy" id="117903"/>
    <lineage>
        <taxon>Eukaryota</taxon>
        <taxon>Metazoa</taxon>
        <taxon>Spiralia</taxon>
        <taxon>Lophotrochozoa</taxon>
        <taxon>Platyhelminthes</taxon>
        <taxon>Monogenea</taxon>
        <taxon>Polyopisthocotylea</taxon>
        <taxon>Polystomatidea</taxon>
        <taxon>Polystomatidae</taxon>
        <taxon>Protopolystoma</taxon>
    </lineage>
</organism>
<reference evidence="1" key="1">
    <citation type="submission" date="2018-11" db="EMBL/GenBank/DDBJ databases">
        <authorList>
            <consortium name="Pathogen Informatics"/>
        </authorList>
    </citation>
    <scope>NUCLEOTIDE SEQUENCE</scope>
</reference>
<gene>
    <name evidence="1" type="ORF">PXEA_LOCUS3132</name>
</gene>
<dbReference type="EMBL" id="CAAALY010006985">
    <property type="protein sequence ID" value="VEL09692.1"/>
    <property type="molecule type" value="Genomic_DNA"/>
</dbReference>
<evidence type="ECO:0000313" key="1">
    <source>
        <dbReference type="EMBL" id="VEL09692.1"/>
    </source>
</evidence>
<dbReference type="AlphaFoldDB" id="A0A3S4ZEV3"/>
<name>A0A3S4ZEV3_9PLAT</name>
<keyword evidence="2" id="KW-1185">Reference proteome</keyword>
<evidence type="ECO:0000313" key="2">
    <source>
        <dbReference type="Proteomes" id="UP000784294"/>
    </source>
</evidence>
<comment type="caution">
    <text evidence="1">The sequence shown here is derived from an EMBL/GenBank/DDBJ whole genome shotgun (WGS) entry which is preliminary data.</text>
</comment>
<protein>
    <submittedName>
        <fullName evidence="1">Uncharacterized protein</fullName>
    </submittedName>
</protein>
<proteinExistence type="predicted"/>
<dbReference type="Proteomes" id="UP000784294">
    <property type="component" value="Unassembled WGS sequence"/>
</dbReference>